<evidence type="ECO:0000313" key="2">
    <source>
        <dbReference type="EMBL" id="CAK7892820.1"/>
    </source>
</evidence>
<accession>A0ABP0E8Z2</accession>
<feature type="compositionally biased region" description="Polar residues" evidence="1">
    <location>
        <begin position="317"/>
        <end position="326"/>
    </location>
</feature>
<feature type="region of interest" description="Disordered" evidence="1">
    <location>
        <begin position="295"/>
        <end position="330"/>
    </location>
</feature>
<feature type="compositionally biased region" description="Basic and acidic residues" evidence="1">
    <location>
        <begin position="406"/>
        <end position="417"/>
    </location>
</feature>
<evidence type="ECO:0000256" key="1">
    <source>
        <dbReference type="SAM" id="MobiDB-lite"/>
    </source>
</evidence>
<feature type="region of interest" description="Disordered" evidence="1">
    <location>
        <begin position="1"/>
        <end position="44"/>
    </location>
</feature>
<feature type="compositionally biased region" description="Low complexity" evidence="1">
    <location>
        <begin position="58"/>
        <end position="75"/>
    </location>
</feature>
<proteinExistence type="predicted"/>
<dbReference type="EMBL" id="OZ004253">
    <property type="protein sequence ID" value="CAK7892820.1"/>
    <property type="molecule type" value="Genomic_DNA"/>
</dbReference>
<feature type="compositionally biased region" description="Low complexity" evidence="1">
    <location>
        <begin position="86"/>
        <end position="97"/>
    </location>
</feature>
<organism evidence="2 3">
    <name type="scientific">[Candida] anglica</name>
    <dbReference type="NCBI Taxonomy" id="148631"/>
    <lineage>
        <taxon>Eukaryota</taxon>
        <taxon>Fungi</taxon>
        <taxon>Dikarya</taxon>
        <taxon>Ascomycota</taxon>
        <taxon>Saccharomycotina</taxon>
        <taxon>Pichiomycetes</taxon>
        <taxon>Debaryomycetaceae</taxon>
        <taxon>Kurtzmaniella</taxon>
    </lineage>
</organism>
<gene>
    <name evidence="2" type="ORF">CAAN4_A04610</name>
</gene>
<evidence type="ECO:0000313" key="3">
    <source>
        <dbReference type="Proteomes" id="UP001497600"/>
    </source>
</evidence>
<feature type="region of interest" description="Disordered" evidence="1">
    <location>
        <begin position="356"/>
        <end position="468"/>
    </location>
</feature>
<reference evidence="2 3" key="1">
    <citation type="submission" date="2024-01" db="EMBL/GenBank/DDBJ databases">
        <authorList>
            <consortium name="Genoscope - CEA"/>
            <person name="William W."/>
        </authorList>
    </citation>
    <scope>NUCLEOTIDE SEQUENCE [LARGE SCALE GENOMIC DNA]</scope>
    <source>
        <strain evidence="2 3">29B2s-10</strain>
    </source>
</reference>
<feature type="region of interest" description="Disordered" evidence="1">
    <location>
        <begin position="58"/>
        <end position="97"/>
    </location>
</feature>
<feature type="compositionally biased region" description="Low complexity" evidence="1">
    <location>
        <begin position="452"/>
        <end position="464"/>
    </location>
</feature>
<feature type="region of interest" description="Disordered" evidence="1">
    <location>
        <begin position="174"/>
        <end position="257"/>
    </location>
</feature>
<feature type="compositionally biased region" description="Basic and acidic residues" evidence="1">
    <location>
        <begin position="375"/>
        <end position="384"/>
    </location>
</feature>
<name>A0ABP0E8Z2_9ASCO</name>
<feature type="compositionally biased region" description="Basic and acidic residues" evidence="1">
    <location>
        <begin position="356"/>
        <end position="367"/>
    </location>
</feature>
<dbReference type="Proteomes" id="UP001497600">
    <property type="component" value="Chromosome A"/>
</dbReference>
<sequence length="743" mass="84035">MMNVTRDGYYSSQYLDEEAQRNRDRYYDDEEGSSTYSDVGYDQVSSQNRDGFISAAVGGSRTVSSSTSTPRVLSGKTFREIEDGGESSTEAGGSSTREIVVTEHPDLKAELTPAQLNYLQKNNTHRLPSRGARRYADDGENAAYKQYVQHGNSWVIAGGNPAGYKGYGRHPGDSGYRYESRGPSNYYRTPRYESRSRRYPPSPPGQSPFITSQYNDEVRTESSSEEDSAYEGGFNDHSGYRSMPASPAGRKKWGLWTKPKRPQDDEYYIKQQERYDQSDFKPKLYTHKTFREVFEDEKTEEKETKYSPIEFVFDPPTSETNPQSPTLKGVLKKVRRKDDYNDYDYYDEKKIKESELRAEIEAKADREKRRKRRQRDREREEALKRKAANPKGGFFSFGRNTQTAQPKDKIVEIHSEDESAPVIVEEGQVEKRVVSPKSIKSNKTAKSEATSKKSAVSAETSSTSGPQFHPAWEYVLSWLVYSPPEEPEPTPAPQSTKSIKTLPSTMKKAAVRMVTPESKPTPLPTGSKQVVTLGPAATTRKKYRNLKSNTKQKWNATKNTWQWAQQPASGLFGKEYEPRNIPSDQYSTVSLPKSKSTTGRTVEFDENLQEFVVEVDDFDTTDSEGGSVDQELYYNPETRQLERTPPTSYGSMSIPTVTTTPTKVISNIASAIKNINIMRIIFSPIDAIAEQFPALQSVVLVLELAIFVWILYELSRLVDALCMMVKAICAPMIAIGRFMNRVT</sequence>
<protein>
    <submittedName>
        <fullName evidence="2">Uncharacterized protein</fullName>
    </submittedName>
</protein>
<feature type="compositionally biased region" description="Polar residues" evidence="1">
    <location>
        <begin position="33"/>
        <end position="44"/>
    </location>
</feature>
<keyword evidence="3" id="KW-1185">Reference proteome</keyword>